<comment type="catalytic activity">
    <reaction evidence="7">
        <text>diphosphate + H2O = 2 phosphate + H(+)</text>
        <dbReference type="Rhea" id="RHEA:24576"/>
        <dbReference type="ChEBI" id="CHEBI:15377"/>
        <dbReference type="ChEBI" id="CHEBI:15378"/>
        <dbReference type="ChEBI" id="CHEBI:33019"/>
        <dbReference type="ChEBI" id="CHEBI:43474"/>
        <dbReference type="EC" id="3.6.1.1"/>
    </reaction>
</comment>
<dbReference type="EC" id="3.6.1.1" evidence="2"/>
<dbReference type="GO" id="GO:0046872">
    <property type="term" value="F:metal ion binding"/>
    <property type="evidence" value="ECO:0007669"/>
    <property type="project" value="UniProtKB-KW"/>
</dbReference>
<evidence type="ECO:0000256" key="2">
    <source>
        <dbReference type="ARBA" id="ARBA00012146"/>
    </source>
</evidence>
<dbReference type="PANTHER" id="PTHR12112:SF22">
    <property type="entry name" value="MANGANESE-DEPENDENT INORGANIC PYROPHOSPHATASE-RELATED"/>
    <property type="match status" value="1"/>
</dbReference>
<proteinExistence type="predicted"/>
<dbReference type="Proteomes" id="UP000826725">
    <property type="component" value="Chromosome"/>
</dbReference>
<accession>A0A8D5FM20</accession>
<dbReference type="PANTHER" id="PTHR12112">
    <property type="entry name" value="BNIP - RELATED"/>
    <property type="match status" value="1"/>
</dbReference>
<dbReference type="Pfam" id="PF01368">
    <property type="entry name" value="DHH"/>
    <property type="match status" value="1"/>
</dbReference>
<dbReference type="SMART" id="SM01131">
    <property type="entry name" value="DHHA2"/>
    <property type="match status" value="1"/>
</dbReference>
<comment type="cofactor">
    <cofactor evidence="1">
        <name>Mn(2+)</name>
        <dbReference type="ChEBI" id="CHEBI:29035"/>
    </cofactor>
</comment>
<gene>
    <name evidence="9" type="primary">ppaC</name>
    <name evidence="9" type="ORF">DGMP_14120</name>
</gene>
<name>A0A8D5FM20_9BACT</name>
<evidence type="ECO:0000256" key="3">
    <source>
        <dbReference type="ARBA" id="ARBA00022723"/>
    </source>
</evidence>
<reference evidence="9" key="1">
    <citation type="submission" date="2020-09" db="EMBL/GenBank/DDBJ databases">
        <title>Desulfogranum mesoprofundum gen. nov., sp. nov., a novel mesophilic, sulfate-reducing chemolithoautotroph isolated from a deep-sea hydrothermal vent chimney in the Suiyo Seamount.</title>
        <authorList>
            <person name="Hashimoto Y."/>
            <person name="Nakagawa S."/>
        </authorList>
    </citation>
    <scope>NUCLEOTIDE SEQUENCE</scope>
    <source>
        <strain evidence="9">KT2</strain>
    </source>
</reference>
<keyword evidence="5" id="KW-0464">Manganese</keyword>
<dbReference type="FunFam" id="3.90.1640.10:FF:000001">
    <property type="entry name" value="Probable manganese-dependent inorganic pyrophosphatase"/>
    <property type="match status" value="1"/>
</dbReference>
<dbReference type="AlphaFoldDB" id="A0A8D5FM20"/>
<keyword evidence="10" id="KW-1185">Reference proteome</keyword>
<evidence type="ECO:0000313" key="10">
    <source>
        <dbReference type="Proteomes" id="UP000826725"/>
    </source>
</evidence>
<dbReference type="GO" id="GO:0005737">
    <property type="term" value="C:cytoplasm"/>
    <property type="evidence" value="ECO:0007669"/>
    <property type="project" value="InterPro"/>
</dbReference>
<dbReference type="NCBIfam" id="NF003877">
    <property type="entry name" value="PRK05427.1"/>
    <property type="match status" value="1"/>
</dbReference>
<dbReference type="InterPro" id="IPR004097">
    <property type="entry name" value="DHHA2"/>
</dbReference>
<evidence type="ECO:0000259" key="8">
    <source>
        <dbReference type="SMART" id="SM01131"/>
    </source>
</evidence>
<feature type="domain" description="DHHA2" evidence="8">
    <location>
        <begin position="182"/>
        <end position="307"/>
    </location>
</feature>
<organism evidence="9 10">
    <name type="scientific">Desulfomarina profundi</name>
    <dbReference type="NCBI Taxonomy" id="2772557"/>
    <lineage>
        <taxon>Bacteria</taxon>
        <taxon>Pseudomonadati</taxon>
        <taxon>Thermodesulfobacteriota</taxon>
        <taxon>Desulfobulbia</taxon>
        <taxon>Desulfobulbales</taxon>
        <taxon>Desulfobulbaceae</taxon>
        <taxon>Desulfomarina</taxon>
    </lineage>
</organism>
<sequence length="309" mass="32621">MAISVVGHSNPDTDSVTASIALAALLNAQGQEAQACMQCAAADLNPESKVVLEKFGLEAPVEISDAAGKDIALVDFSDLAQGPANLADANVVAVVDHHKVGDLTTNNPILFRAEPVGCTGTVLNKMFKEAGVSIPKNVAGGMLAAILSDTVNFKSPTCTEDDKIAVNDLKTVAGVDDTDALFMDMLKAKSSVDGVPAKDLLFRDYKDFDMKGNKVGVGQLELATLDQVADIRADLIKAMEEVKADGRHSVLLMLTDVVKEGTDLVVISDDPALIENAFGGKLESNSMWIDGMMSRKKQTVPNLQKAFGC</sequence>
<evidence type="ECO:0000256" key="5">
    <source>
        <dbReference type="ARBA" id="ARBA00023211"/>
    </source>
</evidence>
<evidence type="ECO:0000256" key="7">
    <source>
        <dbReference type="ARBA" id="ARBA00047820"/>
    </source>
</evidence>
<evidence type="ECO:0000256" key="4">
    <source>
        <dbReference type="ARBA" id="ARBA00022801"/>
    </source>
</evidence>
<evidence type="ECO:0000313" key="9">
    <source>
        <dbReference type="EMBL" id="BCL60719.1"/>
    </source>
</evidence>
<evidence type="ECO:0000256" key="1">
    <source>
        <dbReference type="ARBA" id="ARBA00001936"/>
    </source>
</evidence>
<protein>
    <recommendedName>
        <fullName evidence="2">inorganic diphosphatase</fullName>
        <ecNumber evidence="2">3.6.1.1</ecNumber>
    </recommendedName>
    <alternativeName>
        <fullName evidence="6">Pyrophosphate phospho-hydrolase</fullName>
    </alternativeName>
</protein>
<dbReference type="GO" id="GO:0004427">
    <property type="term" value="F:inorganic diphosphate phosphatase activity"/>
    <property type="evidence" value="ECO:0007669"/>
    <property type="project" value="UniProtKB-EC"/>
</dbReference>
<dbReference type="InterPro" id="IPR001667">
    <property type="entry name" value="DDH_dom"/>
</dbReference>
<keyword evidence="4" id="KW-0378">Hydrolase</keyword>
<dbReference type="KEGG" id="dbk:DGMP_14120"/>
<dbReference type="RefSeq" id="WP_228856820.1">
    <property type="nucleotide sequence ID" value="NZ_AP024086.1"/>
</dbReference>
<dbReference type="Pfam" id="PF02833">
    <property type="entry name" value="DHHA2"/>
    <property type="match status" value="1"/>
</dbReference>
<dbReference type="EMBL" id="AP024086">
    <property type="protein sequence ID" value="BCL60719.1"/>
    <property type="molecule type" value="Genomic_DNA"/>
</dbReference>
<keyword evidence="3" id="KW-0479">Metal-binding</keyword>
<evidence type="ECO:0000256" key="6">
    <source>
        <dbReference type="ARBA" id="ARBA00032535"/>
    </source>
</evidence>